<reference evidence="1 2" key="1">
    <citation type="journal article" date="2014" name="Int. J. Syst. Evol. Microbiol.">
        <title>Streptomyces hoynatensis sp. nov., isolated from deep marine sediment.</title>
        <authorList>
            <person name="Veyisoglu A."/>
            <person name="Sahin N."/>
        </authorList>
    </citation>
    <scope>NUCLEOTIDE SEQUENCE [LARGE SCALE GENOMIC DNA]</scope>
    <source>
        <strain evidence="1 2">KCTC 29097</strain>
    </source>
</reference>
<dbReference type="OrthoDB" id="8041036at2"/>
<dbReference type="RefSeq" id="WP_120674758.1">
    <property type="nucleotide sequence ID" value="NZ_RBAL01000001.1"/>
</dbReference>
<accession>A0A3A9ZFC6</accession>
<protein>
    <recommendedName>
        <fullName evidence="3">Circularly permuted type 2 ATP-grasp protein</fullName>
    </recommendedName>
</protein>
<sequence>MTALSLRMSPTPEQVLRALDRLGPSAPAKIRERFVITPPLEPAETLDRLGAATSAAMEGLNALRDRICGGDLREMSRLCRAAPSEYDLVALQPWQDWSTIARPDVVTSGGRPVVVEINGDSPAGLFSLHDALAATQADLLAELGIHVEAEPPRAMRALIETLPLTPGVDRVAVCYWRHEILDAPPAWSYGSFVKALNEHGIDAFHCPLEDLDIDRRGLHHHGDPVTVVYRYFESPDEGREDELRLLRTVFDRAREGLVRVVTGYCGEILASKLSLALLSDDALLAELPPDLAGRLRAHVPWTRVVEPGGTTYFGERISLPDFALAHRRRLLIKPVRGHAGLGITVGAEVGEEEWAAALKAALAAGSEQALAVVQEVHEPDTSPVRFSDADGVVTSVTTRSVDGVFVLDSRPTAVLRRYAVHPGGTVNINPRSGYAPSPVWWQAPGSLG</sequence>
<proteinExistence type="predicted"/>
<dbReference type="AlphaFoldDB" id="A0A3A9ZFC6"/>
<evidence type="ECO:0000313" key="2">
    <source>
        <dbReference type="Proteomes" id="UP000272474"/>
    </source>
</evidence>
<evidence type="ECO:0008006" key="3">
    <source>
        <dbReference type="Google" id="ProtNLM"/>
    </source>
</evidence>
<dbReference type="EMBL" id="RBAL01000001">
    <property type="protein sequence ID" value="RKN47013.1"/>
    <property type="molecule type" value="Genomic_DNA"/>
</dbReference>
<comment type="caution">
    <text evidence="1">The sequence shown here is derived from an EMBL/GenBank/DDBJ whole genome shotgun (WGS) entry which is preliminary data.</text>
</comment>
<evidence type="ECO:0000313" key="1">
    <source>
        <dbReference type="EMBL" id="RKN47013.1"/>
    </source>
</evidence>
<name>A0A3A9ZFC6_9ACTN</name>
<dbReference type="SUPFAM" id="SSF56059">
    <property type="entry name" value="Glutathione synthetase ATP-binding domain-like"/>
    <property type="match status" value="1"/>
</dbReference>
<gene>
    <name evidence="1" type="ORF">D7294_02175</name>
</gene>
<dbReference type="Proteomes" id="UP000272474">
    <property type="component" value="Unassembled WGS sequence"/>
</dbReference>
<keyword evidence="2" id="KW-1185">Reference proteome</keyword>
<organism evidence="1 2">
    <name type="scientific">Streptomyces hoynatensis</name>
    <dbReference type="NCBI Taxonomy" id="1141874"/>
    <lineage>
        <taxon>Bacteria</taxon>
        <taxon>Bacillati</taxon>
        <taxon>Actinomycetota</taxon>
        <taxon>Actinomycetes</taxon>
        <taxon>Kitasatosporales</taxon>
        <taxon>Streptomycetaceae</taxon>
        <taxon>Streptomyces</taxon>
    </lineage>
</organism>